<dbReference type="EMBL" id="SLXD01000004">
    <property type="protein sequence ID" value="TCP03450.1"/>
    <property type="molecule type" value="Genomic_DNA"/>
</dbReference>
<dbReference type="InterPro" id="IPR035996">
    <property type="entry name" value="4pyrrol_Methylase_sf"/>
</dbReference>
<evidence type="ECO:0000256" key="4">
    <source>
        <dbReference type="ARBA" id="ARBA00022679"/>
    </source>
</evidence>
<evidence type="ECO:0000313" key="8">
    <source>
        <dbReference type="Proteomes" id="UP000295106"/>
    </source>
</evidence>
<proteinExistence type="predicted"/>
<feature type="domain" description="Tetrapyrrole methylase" evidence="6">
    <location>
        <begin position="6"/>
        <end position="187"/>
    </location>
</feature>
<keyword evidence="2" id="KW-0169">Cobalamin biosynthesis</keyword>
<dbReference type="GO" id="GO:0032259">
    <property type="term" value="P:methylation"/>
    <property type="evidence" value="ECO:0007669"/>
    <property type="project" value="UniProtKB-KW"/>
</dbReference>
<evidence type="ECO:0000256" key="1">
    <source>
        <dbReference type="ARBA" id="ARBA00004953"/>
    </source>
</evidence>
<dbReference type="SUPFAM" id="SSF53335">
    <property type="entry name" value="S-adenosyl-L-methionine-dependent methyltransferases"/>
    <property type="match status" value="1"/>
</dbReference>
<dbReference type="CDD" id="cd11644">
    <property type="entry name" value="Precorrin-6Y-MT"/>
    <property type="match status" value="1"/>
</dbReference>
<dbReference type="NCBIfam" id="TIGR02467">
    <property type="entry name" value="CbiE"/>
    <property type="match status" value="1"/>
</dbReference>
<dbReference type="OrthoDB" id="9787825at2"/>
<dbReference type="PIRSF" id="PIRSF036428">
    <property type="entry name" value="CobL"/>
    <property type="match status" value="1"/>
</dbReference>
<dbReference type="Gene3D" id="3.40.50.150">
    <property type="entry name" value="Vaccinia Virus protein VP39"/>
    <property type="match status" value="1"/>
</dbReference>
<dbReference type="InterPro" id="IPR012818">
    <property type="entry name" value="CbiE"/>
</dbReference>
<reference evidence="7 8" key="1">
    <citation type="submission" date="2019-03" db="EMBL/GenBank/DDBJ databases">
        <title>Genomic Encyclopedia of Type Strains, Phase IV (KMG-IV): sequencing the most valuable type-strain genomes for metagenomic binning, comparative biology and taxonomic classification.</title>
        <authorList>
            <person name="Goeker M."/>
        </authorList>
    </citation>
    <scope>NUCLEOTIDE SEQUENCE [LARGE SCALE GENOMIC DNA]</scope>
    <source>
        <strain evidence="7 8">DSM 1709</strain>
    </source>
</reference>
<keyword evidence="3 7" id="KW-0489">Methyltransferase</keyword>
<dbReference type="InterPro" id="IPR050714">
    <property type="entry name" value="Cobalamin_biosynth_MTase"/>
</dbReference>
<dbReference type="InterPro" id="IPR029063">
    <property type="entry name" value="SAM-dependent_MTases_sf"/>
</dbReference>
<dbReference type="PANTHER" id="PTHR43182:SF1">
    <property type="entry name" value="COBALT-PRECORRIN-7 C(5)-METHYLTRANSFERASE"/>
    <property type="match status" value="1"/>
</dbReference>
<name>A0A4R2MAG1_RUBGE</name>
<comment type="pathway">
    <text evidence="1">Cofactor biosynthesis; adenosylcobalamin biosynthesis.</text>
</comment>
<accession>A0A4R2MAG1</accession>
<dbReference type="NCBIfam" id="TIGR02469">
    <property type="entry name" value="CbiT"/>
    <property type="match status" value="1"/>
</dbReference>
<dbReference type="GO" id="GO:0009236">
    <property type="term" value="P:cobalamin biosynthetic process"/>
    <property type="evidence" value="ECO:0007669"/>
    <property type="project" value="UniProtKB-UniPathway"/>
</dbReference>
<dbReference type="Pfam" id="PF00590">
    <property type="entry name" value="TP_methylase"/>
    <property type="match status" value="1"/>
</dbReference>
<dbReference type="InterPro" id="IPR006365">
    <property type="entry name" value="Cbl_synth_CobL"/>
</dbReference>
<evidence type="ECO:0000256" key="3">
    <source>
        <dbReference type="ARBA" id="ARBA00022603"/>
    </source>
</evidence>
<dbReference type="RefSeq" id="WP_132646020.1">
    <property type="nucleotide sequence ID" value="NZ_CP181386.1"/>
</dbReference>
<dbReference type="PANTHER" id="PTHR43182">
    <property type="entry name" value="COBALT-PRECORRIN-6B C(15)-METHYLTRANSFERASE (DECARBOXYLATING)"/>
    <property type="match status" value="1"/>
</dbReference>
<organism evidence="7 8">
    <name type="scientific">Rubrivivax gelatinosus</name>
    <name type="common">Rhodocyclus gelatinosus</name>
    <name type="synonym">Rhodopseudomonas gelatinosa</name>
    <dbReference type="NCBI Taxonomy" id="28068"/>
    <lineage>
        <taxon>Bacteria</taxon>
        <taxon>Pseudomonadati</taxon>
        <taxon>Pseudomonadota</taxon>
        <taxon>Betaproteobacteria</taxon>
        <taxon>Burkholderiales</taxon>
        <taxon>Sphaerotilaceae</taxon>
        <taxon>Rubrivivax</taxon>
    </lineage>
</organism>
<evidence type="ECO:0000259" key="6">
    <source>
        <dbReference type="Pfam" id="PF00590"/>
    </source>
</evidence>
<evidence type="ECO:0000313" key="7">
    <source>
        <dbReference type="EMBL" id="TCP03450.1"/>
    </source>
</evidence>
<sequence>MSEPWLSIIGLGEDGLAGLGTNAREALGAAEIVFGGARHLALADVGARGREWPLPFDVAPVLALRGRPVAVLASGDPFWHGAGGTLTARLAAGEWRAYPAAGCVSLAAAHLGWRLEETACLGLHAAPFERLLPHLAPGARALCLLRDGAAGAALAAWLAEHGWGASRVWLMEALGGPNERVRETTAAAYALHDAASPALLAVEAAGGRPLPRCAGLPEALFAHDGQITKSPVRALTLAALAPRPGELLWDVGAGSGSVSIEFCLAGGRALAVETRAERVANIEANVRRFGLQDRLTVVEGHAPQALEALPAPDAVFVGGGLDNAVFEAIWARLAPGARLVANGVTLETEALLATLHARHGGELLRIELARAAPLGRLRGWQPARPVVQWTVCK</sequence>
<dbReference type="AlphaFoldDB" id="A0A4R2MAG1"/>
<keyword evidence="5" id="KW-0949">S-adenosyl-L-methionine</keyword>
<keyword evidence="4 7" id="KW-0808">Transferase</keyword>
<dbReference type="InterPro" id="IPR014008">
    <property type="entry name" value="Cbl_synth_MTase_CbiT"/>
</dbReference>
<gene>
    <name evidence="7" type="ORF">EV684_104171</name>
</gene>
<comment type="caution">
    <text evidence="7">The sequence shown here is derived from an EMBL/GenBank/DDBJ whole genome shotgun (WGS) entry which is preliminary data.</text>
</comment>
<dbReference type="Gene3D" id="3.40.1010.10">
    <property type="entry name" value="Cobalt-precorrin-4 Transmethylase, Domain 1"/>
    <property type="match status" value="1"/>
</dbReference>
<evidence type="ECO:0000256" key="2">
    <source>
        <dbReference type="ARBA" id="ARBA00022573"/>
    </source>
</evidence>
<dbReference type="UniPathway" id="UPA00148"/>
<protein>
    <submittedName>
        <fullName evidence="7">Precorrin-6Y C5,15-methyltransferase (Decarboxylating)</fullName>
    </submittedName>
</protein>
<dbReference type="InterPro" id="IPR014777">
    <property type="entry name" value="4pyrrole_Mease_sub1"/>
</dbReference>
<dbReference type="GO" id="GO:0008276">
    <property type="term" value="F:protein methyltransferase activity"/>
    <property type="evidence" value="ECO:0007669"/>
    <property type="project" value="InterPro"/>
</dbReference>
<dbReference type="InterPro" id="IPR000878">
    <property type="entry name" value="4pyrrol_Mease"/>
</dbReference>
<dbReference type="GeneID" id="99685682"/>
<evidence type="ECO:0000256" key="5">
    <source>
        <dbReference type="ARBA" id="ARBA00022691"/>
    </source>
</evidence>
<dbReference type="SUPFAM" id="SSF53790">
    <property type="entry name" value="Tetrapyrrole methylase"/>
    <property type="match status" value="1"/>
</dbReference>
<dbReference type="Proteomes" id="UP000295106">
    <property type="component" value="Unassembled WGS sequence"/>
</dbReference>